<name>A0A0B5A4N2_9CAUD</name>
<dbReference type="EMBL" id="KP202158">
    <property type="protein sequence ID" value="AJD82021.1"/>
    <property type="molecule type" value="Genomic_DNA"/>
</dbReference>
<dbReference type="Pfam" id="PF10902">
    <property type="entry name" value="WYL_2"/>
    <property type="match status" value="1"/>
</dbReference>
<dbReference type="GeneID" id="26627535"/>
<gene>
    <name evidence="1" type="ORF">YenMTG1_211</name>
</gene>
<evidence type="ECO:0000313" key="1">
    <source>
        <dbReference type="EMBL" id="AJD82021.1"/>
    </source>
</evidence>
<reference evidence="1 2" key="1">
    <citation type="submission" date="2014-11" db="EMBL/GenBank/DDBJ databases">
        <title>Complete genome sequence of vB_YenM_TG1, a broad host range bacteriophage which infects Yersinia enterocolitica.</title>
        <authorList>
            <person name="Leon-Velarde C.G."/>
            <person name="Kropinski A.M."/>
            <person name="Chen S."/>
            <person name="Griffiths M.W."/>
            <person name="Odumeru J.A."/>
        </authorList>
    </citation>
    <scope>NUCLEOTIDE SEQUENCE [LARGE SCALE GENOMIC DNA]</scope>
</reference>
<sequence length="108" mass="12061">MSLSVEQKIAIRELSKTILADGISEVVFEKKDGSIRVMKSTRDKTVISGLVGESVYESYINPEKPRAESVDMIPVFDVEAKAWRGFSLEKLISINSTKIETLRELANV</sequence>
<dbReference type="InterPro" id="IPR024401">
    <property type="entry name" value="WYL_prot"/>
</dbReference>
<dbReference type="KEGG" id="vg:26627535"/>
<keyword evidence="2" id="KW-1185">Reference proteome</keyword>
<proteinExistence type="predicted"/>
<organism evidence="1 2">
    <name type="scientific">Yersinia phage vB_YenM_TG1</name>
    <dbReference type="NCBI Taxonomy" id="1589265"/>
    <lineage>
        <taxon>Viruses</taxon>
        <taxon>Duplodnaviria</taxon>
        <taxon>Heunggongvirae</taxon>
        <taxon>Uroviricota</taxon>
        <taxon>Caudoviricetes</taxon>
        <taxon>Pantevenvirales</taxon>
        <taxon>Straboviridae</taxon>
        <taxon>Tevenvirinae</taxon>
        <taxon>Tegunavirus</taxon>
        <taxon>Tegunavirus yenmtg1</taxon>
    </lineage>
</organism>
<dbReference type="Proteomes" id="UP000031805">
    <property type="component" value="Segment"/>
</dbReference>
<evidence type="ECO:0000313" key="2">
    <source>
        <dbReference type="Proteomes" id="UP000031805"/>
    </source>
</evidence>
<accession>A0A0B5A4N2</accession>
<protein>
    <recommendedName>
        <fullName evidence="3">Tail fibers protein</fullName>
    </recommendedName>
</protein>
<dbReference type="RefSeq" id="YP_009200472.1">
    <property type="nucleotide sequence ID" value="NC_028820.1"/>
</dbReference>
<evidence type="ECO:0008006" key="3">
    <source>
        <dbReference type="Google" id="ProtNLM"/>
    </source>
</evidence>